<feature type="transmembrane region" description="Helical" evidence="1">
    <location>
        <begin position="94"/>
        <end position="111"/>
    </location>
</feature>
<keyword evidence="3" id="KW-1185">Reference proteome</keyword>
<proteinExistence type="predicted"/>
<evidence type="ECO:0000256" key="1">
    <source>
        <dbReference type="SAM" id="Phobius"/>
    </source>
</evidence>
<dbReference type="EMBL" id="CP045503">
    <property type="protein sequence ID" value="QPG57537.1"/>
    <property type="molecule type" value="Genomic_DNA"/>
</dbReference>
<evidence type="ECO:0000313" key="2">
    <source>
        <dbReference type="EMBL" id="QPG57537.1"/>
    </source>
</evidence>
<keyword evidence="1" id="KW-1133">Transmembrane helix</keyword>
<gene>
    <name evidence="2" type="ORF">FM038_008840</name>
</gene>
<accession>A0ABX6VAL5</accession>
<organism evidence="2 3">
    <name type="scientific">Shewanella eurypsychrophilus</name>
    <dbReference type="NCBI Taxonomy" id="2593656"/>
    <lineage>
        <taxon>Bacteria</taxon>
        <taxon>Pseudomonadati</taxon>
        <taxon>Pseudomonadota</taxon>
        <taxon>Gammaproteobacteria</taxon>
        <taxon>Alteromonadales</taxon>
        <taxon>Shewanellaceae</taxon>
        <taxon>Shewanella</taxon>
    </lineage>
</organism>
<protein>
    <submittedName>
        <fullName evidence="2">Uncharacterized protein</fullName>
    </submittedName>
</protein>
<reference evidence="2" key="1">
    <citation type="submission" date="2021-07" db="EMBL/GenBank/DDBJ databases">
        <title>Shewanella sp. YLB-07 whole genome sequence.</title>
        <authorList>
            <person name="Yu L."/>
        </authorList>
    </citation>
    <scope>NUCLEOTIDE SEQUENCE</scope>
    <source>
        <strain evidence="2">YLB-08</strain>
    </source>
</reference>
<feature type="transmembrane region" description="Helical" evidence="1">
    <location>
        <begin position="64"/>
        <end position="82"/>
    </location>
</feature>
<keyword evidence="1" id="KW-0472">Membrane</keyword>
<dbReference type="Proteomes" id="UP000316416">
    <property type="component" value="Chromosome"/>
</dbReference>
<sequence length="125" mass="14416">MNNILLKLQEYKQKNGLEHTQYTIKYDNQQAIQSISFRLSLLLGKISFKRDIAKQEITVKDGQFIMYLLSFWLIATGVWLSMKVDVETLHRLSAGLANITLGLVALVLSITREIKINALKRFLFE</sequence>
<evidence type="ECO:0000313" key="3">
    <source>
        <dbReference type="Proteomes" id="UP000316416"/>
    </source>
</evidence>
<name>A0ABX6VAL5_9GAMM</name>
<keyword evidence="1" id="KW-0812">Transmembrane</keyword>
<dbReference type="RefSeq" id="WP_142870353.1">
    <property type="nucleotide sequence ID" value="NZ_CP045503.2"/>
</dbReference>